<evidence type="ECO:0000259" key="7">
    <source>
        <dbReference type="Pfam" id="PF00892"/>
    </source>
</evidence>
<gene>
    <name evidence="8" type="ORF">EHUX00137_LOCUS12365</name>
</gene>
<keyword evidence="4 6" id="KW-0472">Membrane</keyword>
<proteinExistence type="predicted"/>
<dbReference type="GO" id="GO:0016020">
    <property type="term" value="C:membrane"/>
    <property type="evidence" value="ECO:0007669"/>
    <property type="project" value="UniProtKB-SubCell"/>
</dbReference>
<evidence type="ECO:0000256" key="2">
    <source>
        <dbReference type="ARBA" id="ARBA00022692"/>
    </source>
</evidence>
<feature type="transmembrane region" description="Helical" evidence="6">
    <location>
        <begin position="21"/>
        <end position="43"/>
    </location>
</feature>
<evidence type="ECO:0000256" key="3">
    <source>
        <dbReference type="ARBA" id="ARBA00022989"/>
    </source>
</evidence>
<comment type="subcellular location">
    <subcellularLocation>
        <location evidence="1">Membrane</location>
        <topology evidence="1">Multi-pass membrane protein</topology>
    </subcellularLocation>
</comment>
<organism evidence="8">
    <name type="scientific">Emiliania huxleyi</name>
    <name type="common">Coccolithophore</name>
    <name type="synonym">Pontosphaera huxleyi</name>
    <dbReference type="NCBI Taxonomy" id="2903"/>
    <lineage>
        <taxon>Eukaryota</taxon>
        <taxon>Haptista</taxon>
        <taxon>Haptophyta</taxon>
        <taxon>Prymnesiophyceae</taxon>
        <taxon>Isochrysidales</taxon>
        <taxon>Noelaerhabdaceae</taxon>
        <taxon>Emiliania</taxon>
    </lineage>
</organism>
<evidence type="ECO:0000256" key="5">
    <source>
        <dbReference type="SAM" id="MobiDB-lite"/>
    </source>
</evidence>
<feature type="transmembrane region" description="Helical" evidence="6">
    <location>
        <begin position="250"/>
        <end position="269"/>
    </location>
</feature>
<evidence type="ECO:0000256" key="6">
    <source>
        <dbReference type="SAM" id="Phobius"/>
    </source>
</evidence>
<dbReference type="InterPro" id="IPR008775">
    <property type="entry name" value="Phytyl_CoA_dOase-like"/>
</dbReference>
<feature type="transmembrane region" description="Helical" evidence="6">
    <location>
        <begin position="111"/>
        <end position="133"/>
    </location>
</feature>
<keyword evidence="2 6" id="KW-0812">Transmembrane</keyword>
<dbReference type="PANTHER" id="PTHR31218">
    <property type="entry name" value="WAT1-RELATED PROTEIN"/>
    <property type="match status" value="1"/>
</dbReference>
<dbReference type="Pfam" id="PF05721">
    <property type="entry name" value="PhyH"/>
    <property type="match status" value="1"/>
</dbReference>
<dbReference type="AlphaFoldDB" id="A0A7S3S2D3"/>
<dbReference type="InterPro" id="IPR000620">
    <property type="entry name" value="EamA_dom"/>
</dbReference>
<dbReference type="InterPro" id="IPR030184">
    <property type="entry name" value="WAT1-related"/>
</dbReference>
<dbReference type="EMBL" id="HBIR01016535">
    <property type="protein sequence ID" value="CAE0541558.1"/>
    <property type="molecule type" value="Transcribed_RNA"/>
</dbReference>
<dbReference type="SUPFAM" id="SSF51197">
    <property type="entry name" value="Clavaminate synthase-like"/>
    <property type="match status" value="1"/>
</dbReference>
<accession>A0A7S3S2D3</accession>
<feature type="transmembrane region" description="Helical" evidence="6">
    <location>
        <begin position="83"/>
        <end position="105"/>
    </location>
</feature>
<name>A0A7S3S2D3_EMIHU</name>
<dbReference type="InterPro" id="IPR037185">
    <property type="entry name" value="EmrE-like"/>
</dbReference>
<dbReference type="Gene3D" id="2.60.120.620">
    <property type="entry name" value="q2cbj1_9rhob like domain"/>
    <property type="match status" value="1"/>
</dbReference>
<feature type="transmembrane region" description="Helical" evidence="6">
    <location>
        <begin position="145"/>
        <end position="163"/>
    </location>
</feature>
<feature type="transmembrane region" description="Helical" evidence="6">
    <location>
        <begin position="281"/>
        <end position="301"/>
    </location>
</feature>
<feature type="domain" description="EamA" evidence="7">
    <location>
        <begin position="185"/>
        <end position="323"/>
    </location>
</feature>
<sequence>MGTDTPLLERQQRGHTPLGHVVLLLVIVQITFAGNSVVAKAALDKSVDPIVFSFLRDVGATVILLCTARLGGPRFAVPRRAHFCYFALLGLLGVTIGQMFLVIALKYTTPLNAMVLQPSQPVLTVLIGALTGLEPLHVSQWHGQLSILGIVLAAVGAALALAYGSAAPGENRVGHPPQQHSLLIGNCLLGTQCLAGALYQLLQKRVLSLDGGRYPSLAVASWGYAAGAAFTGPVLPFARLSRASWALPRLGWLGLAYAVLLTSAFNYAAQAYANKRAGPTLVTAFFPLQSTFTAVFAFVFLHQPPTAADLAGGGVILAGLAAVTAARAARERRTAAEPVALTAGGDQTPPGEAAASRPLATPGGCAAAAALPPACCLAPSCAPEALRAAIQSEGAVAIRGFLSPSATAEARAEAERVVAAIPRLVASGAVPREHVMHDDDARPSTLKQLQQLHTHDAFFARVAEQVAPLAEAALGEPVVLKNVQYFNKPPRRAYAAGGSSQPTPPHQDGFYFMIQPPEQAVTAWLALDPADEDNGCLRYVRGSAAGGVRAHHYSGVIGFSQTLDAAADAADAQNEFALPAAPGDLLLHTAMMVHRADANLSEQRPRRAIGAIFYGASARIDAAYAAKQADIHRRARTLPGQQGSVALAADP</sequence>
<feature type="transmembrane region" description="Helical" evidence="6">
    <location>
        <begin position="183"/>
        <end position="202"/>
    </location>
</feature>
<keyword evidence="3 6" id="KW-1133">Transmembrane helix</keyword>
<feature type="transmembrane region" description="Helical" evidence="6">
    <location>
        <begin position="49"/>
        <end position="71"/>
    </location>
</feature>
<reference evidence="8" key="1">
    <citation type="submission" date="2021-01" db="EMBL/GenBank/DDBJ databases">
        <authorList>
            <person name="Corre E."/>
            <person name="Pelletier E."/>
            <person name="Niang G."/>
            <person name="Scheremetjew M."/>
            <person name="Finn R."/>
            <person name="Kale V."/>
            <person name="Holt S."/>
            <person name="Cochrane G."/>
            <person name="Meng A."/>
            <person name="Brown T."/>
            <person name="Cohen L."/>
        </authorList>
    </citation>
    <scope>NUCLEOTIDE SEQUENCE</scope>
    <source>
        <strain evidence="8">379</strain>
    </source>
</reference>
<dbReference type="GO" id="GO:0022857">
    <property type="term" value="F:transmembrane transporter activity"/>
    <property type="evidence" value="ECO:0007669"/>
    <property type="project" value="InterPro"/>
</dbReference>
<protein>
    <recommendedName>
        <fullName evidence="7">EamA domain-containing protein</fullName>
    </recommendedName>
</protein>
<evidence type="ECO:0000256" key="4">
    <source>
        <dbReference type="ARBA" id="ARBA00023136"/>
    </source>
</evidence>
<feature type="domain" description="EamA" evidence="7">
    <location>
        <begin position="22"/>
        <end position="152"/>
    </location>
</feature>
<evidence type="ECO:0000313" key="8">
    <source>
        <dbReference type="EMBL" id="CAE0541558.1"/>
    </source>
</evidence>
<evidence type="ECO:0000256" key="1">
    <source>
        <dbReference type="ARBA" id="ARBA00004141"/>
    </source>
</evidence>
<feature type="transmembrane region" description="Helical" evidence="6">
    <location>
        <begin position="307"/>
        <end position="326"/>
    </location>
</feature>
<dbReference type="Pfam" id="PF00892">
    <property type="entry name" value="EamA"/>
    <property type="match status" value="2"/>
</dbReference>
<feature type="transmembrane region" description="Helical" evidence="6">
    <location>
        <begin position="214"/>
        <end position="238"/>
    </location>
</feature>
<feature type="region of interest" description="Disordered" evidence="5">
    <location>
        <begin position="336"/>
        <end position="356"/>
    </location>
</feature>
<dbReference type="SUPFAM" id="SSF103481">
    <property type="entry name" value="Multidrug resistance efflux transporter EmrE"/>
    <property type="match status" value="2"/>
</dbReference>